<dbReference type="RefSeq" id="WP_155041080.1">
    <property type="nucleotide sequence ID" value="NZ_WMIG01000013.1"/>
</dbReference>
<accession>A0A844HQ00</accession>
<proteinExistence type="predicted"/>
<keyword evidence="2" id="KW-1185">Reference proteome</keyword>
<name>A0A844HQ00_9RHOB</name>
<dbReference type="Proteomes" id="UP000449846">
    <property type="component" value="Unassembled WGS sequence"/>
</dbReference>
<evidence type="ECO:0000313" key="2">
    <source>
        <dbReference type="Proteomes" id="UP000449846"/>
    </source>
</evidence>
<protein>
    <submittedName>
        <fullName evidence="1">Uncharacterized protein</fullName>
    </submittedName>
</protein>
<dbReference type="EMBL" id="WMIG01000013">
    <property type="protein sequence ID" value="MTH61138.1"/>
    <property type="molecule type" value="Genomic_DNA"/>
</dbReference>
<organism evidence="1 2">
    <name type="scientific">Paracoccus litorisediminis</name>
    <dbReference type="NCBI Taxonomy" id="2006130"/>
    <lineage>
        <taxon>Bacteria</taxon>
        <taxon>Pseudomonadati</taxon>
        <taxon>Pseudomonadota</taxon>
        <taxon>Alphaproteobacteria</taxon>
        <taxon>Rhodobacterales</taxon>
        <taxon>Paracoccaceae</taxon>
        <taxon>Paracoccus</taxon>
    </lineage>
</organism>
<dbReference type="AlphaFoldDB" id="A0A844HQ00"/>
<reference evidence="1 2" key="1">
    <citation type="submission" date="2019-11" db="EMBL/GenBank/DDBJ databases">
        <authorList>
            <person name="Dong K."/>
        </authorList>
    </citation>
    <scope>NUCLEOTIDE SEQUENCE [LARGE SCALE GENOMIC DNA]</scope>
    <source>
        <strain evidence="1 2">NBRC 112902</strain>
    </source>
</reference>
<gene>
    <name evidence="1" type="ORF">GL300_18165</name>
</gene>
<evidence type="ECO:0000313" key="1">
    <source>
        <dbReference type="EMBL" id="MTH61138.1"/>
    </source>
</evidence>
<comment type="caution">
    <text evidence="1">The sequence shown here is derived from an EMBL/GenBank/DDBJ whole genome shotgun (WGS) entry which is preliminary data.</text>
</comment>
<sequence length="102" mass="10777">MSTYQTQAGDIAIIICKDGRIVLTTNEQSETVEAAGGMTKRIGQLALGHAMSGDERRGKAGEVASIFIALIQKPALVERVHVMMEEMVMAGEAAPVAPASLH</sequence>